<proteinExistence type="inferred from homology"/>
<dbReference type="SUPFAM" id="SSF51735">
    <property type="entry name" value="NAD(P)-binding Rossmann-fold domains"/>
    <property type="match status" value="1"/>
</dbReference>
<dbReference type="RefSeq" id="WP_188653481.1">
    <property type="nucleotide sequence ID" value="NZ_BMNR01000005.1"/>
</dbReference>
<sequence>MNQTNFNRIKKLLDDSGLLSQAKQEAIADFDFSNETILITGAAGTIGSGIAKQLIKCSFKQLVLLDNAETPLYFLQKELELLQLNKLHFIVSDIRDEHAMKELFKTWKPSLVFHTAAYKHVPLMESNPYEAIKLNVLGTKILADLALKHRTKKFVFISTDKAANPISVMGMTKWIAETHLDGLNTLNKTTFLITRFGNVLGSNGSLIPLFKKQIQEQNAITITHKAVTRYVINKNRACQLILKIASLDHWKSYVFTFDMGKPIKIIDLANVFIQLQNIKPASDVKINFIGLRPGEKLHEDMISDYEKLCPTEYSDIWYIIPKQKKEQPVFNLKPLQNIKAFQTVSDIKHIISKFCQENL</sequence>
<evidence type="ECO:0000259" key="2">
    <source>
        <dbReference type="Pfam" id="PF02719"/>
    </source>
</evidence>
<organism evidence="3 4">
    <name type="scientific">Yeosuana aromativorans</name>
    <dbReference type="NCBI Taxonomy" id="288019"/>
    <lineage>
        <taxon>Bacteria</taxon>
        <taxon>Pseudomonadati</taxon>
        <taxon>Bacteroidota</taxon>
        <taxon>Flavobacteriia</taxon>
        <taxon>Flavobacteriales</taxon>
        <taxon>Flavobacteriaceae</taxon>
        <taxon>Yeosuana</taxon>
    </lineage>
</organism>
<evidence type="ECO:0000256" key="1">
    <source>
        <dbReference type="ARBA" id="ARBA00007430"/>
    </source>
</evidence>
<dbReference type="InterPro" id="IPR051203">
    <property type="entry name" value="Polysaccharide_Synthase-Rel"/>
</dbReference>
<protein>
    <recommendedName>
        <fullName evidence="2">Polysaccharide biosynthesis protein CapD-like domain-containing protein</fullName>
    </recommendedName>
</protein>
<dbReference type="Gene3D" id="3.40.50.720">
    <property type="entry name" value="NAD(P)-binding Rossmann-like Domain"/>
    <property type="match status" value="1"/>
</dbReference>
<evidence type="ECO:0000313" key="3">
    <source>
        <dbReference type="EMBL" id="GGK29158.1"/>
    </source>
</evidence>
<comment type="similarity">
    <text evidence="1">Belongs to the polysaccharide synthase family.</text>
</comment>
<dbReference type="PANTHER" id="PTHR43318:SF1">
    <property type="entry name" value="POLYSACCHARIDE BIOSYNTHESIS PROTEIN EPSC-RELATED"/>
    <property type="match status" value="1"/>
</dbReference>
<dbReference type="CDD" id="cd05237">
    <property type="entry name" value="UDP_invert_4-6DH_SDR_e"/>
    <property type="match status" value="1"/>
</dbReference>
<reference evidence="3" key="2">
    <citation type="submission" date="2020-09" db="EMBL/GenBank/DDBJ databases">
        <authorList>
            <person name="Sun Q."/>
            <person name="Ohkuma M."/>
        </authorList>
    </citation>
    <scope>NUCLEOTIDE SEQUENCE</scope>
    <source>
        <strain evidence="3">JCM 12862</strain>
    </source>
</reference>
<gene>
    <name evidence="3" type="ORF">GCM10007962_24260</name>
</gene>
<feature type="domain" description="Polysaccharide biosynthesis protein CapD-like" evidence="2">
    <location>
        <begin position="37"/>
        <end position="318"/>
    </location>
</feature>
<dbReference type="Pfam" id="PF02719">
    <property type="entry name" value="Polysacc_synt_2"/>
    <property type="match status" value="1"/>
</dbReference>
<dbReference type="InterPro" id="IPR003869">
    <property type="entry name" value="Polysac_CapD-like"/>
</dbReference>
<name>A0A8J3BUE3_9FLAO</name>
<dbReference type="EMBL" id="BMNR01000005">
    <property type="protein sequence ID" value="GGK29158.1"/>
    <property type="molecule type" value="Genomic_DNA"/>
</dbReference>
<reference evidence="3" key="1">
    <citation type="journal article" date="2014" name="Int. J. Syst. Evol. Microbiol.">
        <title>Complete genome sequence of Corynebacterium casei LMG S-19264T (=DSM 44701T), isolated from a smear-ripened cheese.</title>
        <authorList>
            <consortium name="US DOE Joint Genome Institute (JGI-PGF)"/>
            <person name="Walter F."/>
            <person name="Albersmeier A."/>
            <person name="Kalinowski J."/>
            <person name="Ruckert C."/>
        </authorList>
    </citation>
    <scope>NUCLEOTIDE SEQUENCE</scope>
    <source>
        <strain evidence="3">JCM 12862</strain>
    </source>
</reference>
<comment type="caution">
    <text evidence="3">The sequence shown here is derived from an EMBL/GenBank/DDBJ whole genome shotgun (WGS) entry which is preliminary data.</text>
</comment>
<dbReference type="PANTHER" id="PTHR43318">
    <property type="entry name" value="UDP-N-ACETYLGLUCOSAMINE 4,6-DEHYDRATASE"/>
    <property type="match status" value="1"/>
</dbReference>
<dbReference type="InterPro" id="IPR036291">
    <property type="entry name" value="NAD(P)-bd_dom_sf"/>
</dbReference>
<accession>A0A8J3BUE3</accession>
<dbReference type="AlphaFoldDB" id="A0A8J3BUE3"/>
<evidence type="ECO:0000313" key="4">
    <source>
        <dbReference type="Proteomes" id="UP000612329"/>
    </source>
</evidence>
<dbReference type="Proteomes" id="UP000612329">
    <property type="component" value="Unassembled WGS sequence"/>
</dbReference>
<keyword evidence="4" id="KW-1185">Reference proteome</keyword>